<proteinExistence type="predicted"/>
<keyword evidence="2" id="KW-1185">Reference proteome</keyword>
<evidence type="ECO:0000313" key="2">
    <source>
        <dbReference type="Proteomes" id="UP001279642"/>
    </source>
</evidence>
<dbReference type="Pfam" id="PF06319">
    <property type="entry name" value="MmcB-like"/>
    <property type="match status" value="1"/>
</dbReference>
<protein>
    <submittedName>
        <fullName evidence="1">MmcB family DNA repair protein</fullName>
    </submittedName>
</protein>
<dbReference type="Gene3D" id="3.40.1350.10">
    <property type="match status" value="1"/>
</dbReference>
<accession>A0ABU5E5E8</accession>
<comment type="caution">
    <text evidence="1">The sequence shown here is derived from an EMBL/GenBank/DDBJ whole genome shotgun (WGS) entry which is preliminary data.</text>
</comment>
<dbReference type="PIRSF" id="PIRSF031796">
    <property type="entry name" value="UPC031796"/>
    <property type="match status" value="1"/>
</dbReference>
<sequence length="159" mass="17482">MVVTTQALTVCDVGIDAVQLCRGVTAMFADLGFAAVGELPLPNGRRADLAAIDDQGQIIIVEIKSCRADFQTDRKWRDYLEFCDRFFFAVAPDFPRDILPGESGLILADRHGAAIIRPAPATPLHSARRRAQILRIAQTACRRLMRVDLADPAHQTIAI</sequence>
<dbReference type="InterPro" id="IPR009394">
    <property type="entry name" value="MmcB-like"/>
</dbReference>
<dbReference type="EMBL" id="JAXCLW010000001">
    <property type="protein sequence ID" value="MDY0881423.1"/>
    <property type="molecule type" value="Genomic_DNA"/>
</dbReference>
<dbReference type="InterPro" id="IPR011856">
    <property type="entry name" value="tRNA_endonuc-like_dom_sf"/>
</dbReference>
<dbReference type="RefSeq" id="WP_320506488.1">
    <property type="nucleotide sequence ID" value="NZ_JAXCLW010000001.1"/>
</dbReference>
<dbReference type="Proteomes" id="UP001279642">
    <property type="component" value="Unassembled WGS sequence"/>
</dbReference>
<gene>
    <name evidence="1" type="ORF">SMD27_01070</name>
</gene>
<organism evidence="1 2">
    <name type="scientific">Dongia soli</name>
    <dbReference type="NCBI Taxonomy" id="600628"/>
    <lineage>
        <taxon>Bacteria</taxon>
        <taxon>Pseudomonadati</taxon>
        <taxon>Pseudomonadota</taxon>
        <taxon>Alphaproteobacteria</taxon>
        <taxon>Rhodospirillales</taxon>
        <taxon>Dongiaceae</taxon>
        <taxon>Dongia</taxon>
    </lineage>
</organism>
<evidence type="ECO:0000313" key="1">
    <source>
        <dbReference type="EMBL" id="MDY0881423.1"/>
    </source>
</evidence>
<reference evidence="1 2" key="1">
    <citation type="journal article" date="2016" name="Antonie Van Leeuwenhoek">
        <title>Dongia soli sp. nov., isolated from soil from Dokdo, Korea.</title>
        <authorList>
            <person name="Kim D.U."/>
            <person name="Lee H."/>
            <person name="Kim H."/>
            <person name="Kim S.G."/>
            <person name="Ka J.O."/>
        </authorList>
    </citation>
    <scope>NUCLEOTIDE SEQUENCE [LARGE SCALE GENOMIC DNA]</scope>
    <source>
        <strain evidence="1 2">D78</strain>
    </source>
</reference>
<name>A0ABU5E5E8_9PROT</name>